<dbReference type="GO" id="GO:0003677">
    <property type="term" value="F:DNA binding"/>
    <property type="evidence" value="ECO:0007669"/>
    <property type="project" value="InterPro"/>
</dbReference>
<dbReference type="PANTHER" id="PTHR33055">
    <property type="entry name" value="TRANSPOSASE FOR INSERTION SEQUENCE ELEMENT IS1111A"/>
    <property type="match status" value="1"/>
</dbReference>
<dbReference type="InterPro" id="IPR047650">
    <property type="entry name" value="Transpos_IS110"/>
</dbReference>
<proteinExistence type="predicted"/>
<reference evidence="2 3" key="1">
    <citation type="submission" date="2016-10" db="EMBL/GenBank/DDBJ databases">
        <authorList>
            <person name="de Groot N.N."/>
        </authorList>
    </citation>
    <scope>NUCLEOTIDE SEQUENCE [LARGE SCALE GENOMIC DNA]</scope>
    <source>
        <strain>GEY</strain>
        <strain evidence="3">DSM 9560</strain>
    </source>
</reference>
<evidence type="ECO:0000259" key="1">
    <source>
        <dbReference type="Pfam" id="PF02371"/>
    </source>
</evidence>
<protein>
    <submittedName>
        <fullName evidence="2">Transposase IS116/IS110/IS902 family protein</fullName>
    </submittedName>
</protein>
<dbReference type="Pfam" id="PF02371">
    <property type="entry name" value="Transposase_20"/>
    <property type="match status" value="1"/>
</dbReference>
<dbReference type="InterPro" id="IPR003346">
    <property type="entry name" value="Transposase_20"/>
</dbReference>
<dbReference type="Proteomes" id="UP000199513">
    <property type="component" value="Unassembled WGS sequence"/>
</dbReference>
<dbReference type="GO" id="GO:0004803">
    <property type="term" value="F:transposase activity"/>
    <property type="evidence" value="ECO:0007669"/>
    <property type="project" value="InterPro"/>
</dbReference>
<keyword evidence="3" id="KW-1185">Reference proteome</keyword>
<dbReference type="EMBL" id="FONY01000028">
    <property type="protein sequence ID" value="SFF35666.1"/>
    <property type="molecule type" value="Genomic_DNA"/>
</dbReference>
<dbReference type="AlphaFoldDB" id="A0A1I2I426"/>
<dbReference type="RefSeq" id="WP_091548083.1">
    <property type="nucleotide sequence ID" value="NZ_FONY01000028.1"/>
</dbReference>
<gene>
    <name evidence="2" type="ORF">SAMN04488541_10281</name>
</gene>
<organism evidence="2 3">
    <name type="scientific">Thermoflexibacter ruber</name>
    <dbReference type="NCBI Taxonomy" id="1003"/>
    <lineage>
        <taxon>Bacteria</taxon>
        <taxon>Pseudomonadati</taxon>
        <taxon>Bacteroidota</taxon>
        <taxon>Cytophagia</taxon>
        <taxon>Cytophagales</taxon>
        <taxon>Thermoflexibacteraceae</taxon>
        <taxon>Thermoflexibacter</taxon>
    </lineage>
</organism>
<dbReference type="PANTHER" id="PTHR33055:SF3">
    <property type="entry name" value="PUTATIVE TRANSPOSASE FOR IS117-RELATED"/>
    <property type="match status" value="1"/>
</dbReference>
<feature type="domain" description="Transposase IS116/IS110/IS902 C-terminal" evidence="1">
    <location>
        <begin position="93"/>
        <end position="179"/>
    </location>
</feature>
<accession>A0A1I2I426</accession>
<dbReference type="OrthoDB" id="964423at2"/>
<evidence type="ECO:0000313" key="2">
    <source>
        <dbReference type="EMBL" id="SFF35666.1"/>
    </source>
</evidence>
<evidence type="ECO:0000313" key="3">
    <source>
        <dbReference type="Proteomes" id="UP000199513"/>
    </source>
</evidence>
<sequence>MRHQDKLRLWQPASHTIIALEQLYALRDRLLKSKQTLEVPLQEQKNFMATTHYALMEKYALPAIQSIEKQVAEVEAQIKQIIEEDNDFKTLIQLLDSIPGIGENIATPIIVKTQAFTRFTDPKKFACHAGTAPFSYTSGTSVRAKTKVSVYADKELKKLLHLAAICIVRGKTLLAKYYQRKIAKKRQNACY</sequence>
<name>A0A1I2I426_9BACT</name>
<dbReference type="GO" id="GO:0006313">
    <property type="term" value="P:DNA transposition"/>
    <property type="evidence" value="ECO:0007669"/>
    <property type="project" value="InterPro"/>
</dbReference>